<evidence type="ECO:0000256" key="3">
    <source>
        <dbReference type="ARBA" id="ARBA00022679"/>
    </source>
</evidence>
<keyword evidence="3" id="KW-0808">Transferase</keyword>
<keyword evidence="5" id="KW-0786">Thiamine pyrophosphate</keyword>
<evidence type="ECO:0000256" key="1">
    <source>
        <dbReference type="ARBA" id="ARBA00001964"/>
    </source>
</evidence>
<proteinExistence type="inferred from homology"/>
<dbReference type="PROSITE" id="PS00801">
    <property type="entry name" value="TRANSKETOLASE_1"/>
    <property type="match status" value="1"/>
</dbReference>
<dbReference type="InterPro" id="IPR049557">
    <property type="entry name" value="Transketolase_CS"/>
</dbReference>
<evidence type="ECO:0000313" key="7">
    <source>
        <dbReference type="EMBL" id="HIV00203.1"/>
    </source>
</evidence>
<feature type="domain" description="Transketolase N-terminal" evidence="6">
    <location>
        <begin position="8"/>
        <end position="261"/>
    </location>
</feature>
<dbReference type="AlphaFoldDB" id="A0A9D1SX16"/>
<dbReference type="SUPFAM" id="SSF52518">
    <property type="entry name" value="Thiamin diphosphate-binding fold (THDP-binding)"/>
    <property type="match status" value="1"/>
</dbReference>
<comment type="caution">
    <text evidence="7">The sequence shown here is derived from an EMBL/GenBank/DDBJ whole genome shotgun (WGS) entry which is preliminary data.</text>
</comment>
<dbReference type="Pfam" id="PF00456">
    <property type="entry name" value="Transketolase_N"/>
    <property type="match status" value="1"/>
</dbReference>
<evidence type="ECO:0000313" key="8">
    <source>
        <dbReference type="Proteomes" id="UP000886891"/>
    </source>
</evidence>
<sequence>MDYPQIKAFAKEIRVNIVDCIGSLGSGHIGGCLSIADLLAVLYGKHMRVDPANPKKEGRDRLVCSKGHAGPALYATLAELGFFPKSELATLNQGGTMLPSHCDMNKTPGIDMTAGSLGQGFSCAVGIAIGAKLKGDGARVYAILGDGESQEGQIWEAAMYAAHKKLDNLTAFTDYNKCQLDGTTDAINSLEPLDDKWRSFGFHVIRVDGHDVEALDRAIEEAKATVGKPTMIIMDTVKGKGVSFCEAAKVGSHSMSVSAEQRKAAIEEIRGAQC</sequence>
<dbReference type="EMBL" id="DVOH01000024">
    <property type="protein sequence ID" value="HIV00203.1"/>
    <property type="molecule type" value="Genomic_DNA"/>
</dbReference>
<dbReference type="Proteomes" id="UP000886891">
    <property type="component" value="Unassembled WGS sequence"/>
</dbReference>
<reference evidence="7" key="1">
    <citation type="submission" date="2020-10" db="EMBL/GenBank/DDBJ databases">
        <authorList>
            <person name="Gilroy R."/>
        </authorList>
    </citation>
    <scope>NUCLEOTIDE SEQUENCE</scope>
    <source>
        <strain evidence="7">23406</strain>
    </source>
</reference>
<comment type="cofactor">
    <cofactor evidence="1">
        <name>thiamine diphosphate</name>
        <dbReference type="ChEBI" id="CHEBI:58937"/>
    </cofactor>
</comment>
<dbReference type="Gene3D" id="3.40.50.970">
    <property type="match status" value="1"/>
</dbReference>
<dbReference type="PANTHER" id="PTHR47514">
    <property type="entry name" value="TRANSKETOLASE N-TERMINAL SECTION-RELATED"/>
    <property type="match status" value="1"/>
</dbReference>
<accession>A0A9D1SX16</accession>
<reference evidence="7" key="2">
    <citation type="journal article" date="2021" name="PeerJ">
        <title>Extensive microbial diversity within the chicken gut microbiome revealed by metagenomics and culture.</title>
        <authorList>
            <person name="Gilroy R."/>
            <person name="Ravi A."/>
            <person name="Getino M."/>
            <person name="Pursley I."/>
            <person name="Horton D.L."/>
            <person name="Alikhan N.F."/>
            <person name="Baker D."/>
            <person name="Gharbi K."/>
            <person name="Hall N."/>
            <person name="Watson M."/>
            <person name="Adriaenssens E.M."/>
            <person name="Foster-Nyarko E."/>
            <person name="Jarju S."/>
            <person name="Secka A."/>
            <person name="Antonio M."/>
            <person name="Oren A."/>
            <person name="Chaudhuri R.R."/>
            <person name="La Ragione R."/>
            <person name="Hildebrand F."/>
            <person name="Pallen M.J."/>
        </authorList>
    </citation>
    <scope>NUCLEOTIDE SEQUENCE</scope>
    <source>
        <strain evidence="7">23406</strain>
    </source>
</reference>
<name>A0A9D1SX16_9FIRM</name>
<protein>
    <submittedName>
        <fullName evidence="7">Transketolase</fullName>
    </submittedName>
</protein>
<evidence type="ECO:0000259" key="6">
    <source>
        <dbReference type="Pfam" id="PF00456"/>
    </source>
</evidence>
<evidence type="ECO:0000256" key="5">
    <source>
        <dbReference type="ARBA" id="ARBA00023052"/>
    </source>
</evidence>
<dbReference type="CDD" id="cd02012">
    <property type="entry name" value="TPP_TK"/>
    <property type="match status" value="1"/>
</dbReference>
<dbReference type="InterPro" id="IPR029061">
    <property type="entry name" value="THDP-binding"/>
</dbReference>
<organism evidence="7 8">
    <name type="scientific">Candidatus Stercoripulliclostridium merdipullorum</name>
    <dbReference type="NCBI Taxonomy" id="2840952"/>
    <lineage>
        <taxon>Bacteria</taxon>
        <taxon>Bacillati</taxon>
        <taxon>Bacillota</taxon>
        <taxon>Clostridia</taxon>
        <taxon>Eubacteriales</taxon>
        <taxon>Candidatus Stercoripulliclostridium</taxon>
    </lineage>
</organism>
<dbReference type="GO" id="GO:0046872">
    <property type="term" value="F:metal ion binding"/>
    <property type="evidence" value="ECO:0007669"/>
    <property type="project" value="UniProtKB-KW"/>
</dbReference>
<evidence type="ECO:0000256" key="2">
    <source>
        <dbReference type="ARBA" id="ARBA00007131"/>
    </source>
</evidence>
<keyword evidence="4" id="KW-0479">Metal-binding</keyword>
<dbReference type="GO" id="GO:0016740">
    <property type="term" value="F:transferase activity"/>
    <property type="evidence" value="ECO:0007669"/>
    <property type="project" value="UniProtKB-KW"/>
</dbReference>
<dbReference type="PANTHER" id="PTHR47514:SF1">
    <property type="entry name" value="TRANSKETOLASE N-TERMINAL SECTION-RELATED"/>
    <property type="match status" value="1"/>
</dbReference>
<dbReference type="InterPro" id="IPR005474">
    <property type="entry name" value="Transketolase_N"/>
</dbReference>
<gene>
    <name evidence="7" type="ORF">IAB14_03695</name>
</gene>
<evidence type="ECO:0000256" key="4">
    <source>
        <dbReference type="ARBA" id="ARBA00022723"/>
    </source>
</evidence>
<comment type="similarity">
    <text evidence="2">Belongs to the transketolase family.</text>
</comment>